<evidence type="ECO:0000313" key="5">
    <source>
        <dbReference type="Proteomes" id="UP000190409"/>
    </source>
</evidence>
<accession>A0A1S8KNA0</accession>
<evidence type="ECO:0000313" key="4">
    <source>
        <dbReference type="EMBL" id="OOL81162.1"/>
    </source>
</evidence>
<feature type="region of interest" description="Disordered" evidence="1">
    <location>
        <begin position="315"/>
        <end position="374"/>
    </location>
</feature>
<dbReference type="InterPro" id="IPR013780">
    <property type="entry name" value="Glyco_hydro_b"/>
</dbReference>
<sequence length="548" mass="61314">MLDGNRAHHLLSEQLRQSTLNNLWDTHPPFQIDGNFGATSGITEMLLQSHDGYIAPLPALPDVWKDGSVKGLKARGNVEVAMNWKNSTLYELQLTAHSGGLLTIDYPNIHNWTATVNGKLVEHQMVQDNRIAINTQKGDNVVLKFISSEVLPERGTQPEAIKDYFKLIADFDGEQVVYDRKNSDVWTSTEHAREVYDQYLPEAIERDGKEYKRVEVTFTQSDKEAVLTYVYQSDEVVDEASTPEEQVYAGDYVFELSLDGGVSTETLTFASRDKALDFVAILNRLYKAAGYRLVSQDNGLPEEYKVSLSFEKIVETQPDITPEPDKPSEEPGVEEELVPEPESPGTEAEGQQPDESEETPQPEQPAEPEVTPEAKPDTVEATFAFTNAEGAVHHGSLGEFSSLEQAERRIRQYANELGYTLQNFRLDNGTFLAEVDADFSQPLPAPEQPEETPAPKAEAAFEFLLENGSVHRGSLGKFTSLEQAERRIRHFANEQGYTLQNFRIEDGKFLADVEENKQKYPEAQAASSVWLVGMMGMTSLISILKKKD</sequence>
<dbReference type="Pfam" id="PF22124">
    <property type="entry name" value="Glyco_hydro_95_cat"/>
    <property type="match status" value="1"/>
</dbReference>
<dbReference type="InterPro" id="IPR049053">
    <property type="entry name" value="AFCA-like_C"/>
</dbReference>
<dbReference type="Gene3D" id="2.60.40.1180">
    <property type="entry name" value="Golgi alpha-mannosidase II"/>
    <property type="match status" value="1"/>
</dbReference>
<dbReference type="GO" id="GO:0005975">
    <property type="term" value="P:carbohydrate metabolic process"/>
    <property type="evidence" value="ECO:0007669"/>
    <property type="project" value="InterPro"/>
</dbReference>
<organism evidence="4 5">
    <name type="scientific">Dolosigranulum pigrum</name>
    <dbReference type="NCBI Taxonomy" id="29394"/>
    <lineage>
        <taxon>Bacteria</taxon>
        <taxon>Bacillati</taxon>
        <taxon>Bacillota</taxon>
        <taxon>Bacilli</taxon>
        <taxon>Lactobacillales</taxon>
        <taxon>Carnobacteriaceae</taxon>
        <taxon>Dolosigranulum</taxon>
    </lineage>
</organism>
<comment type="caution">
    <text evidence="4">The sequence shown here is derived from an EMBL/GenBank/DDBJ whole genome shotgun (WGS) entry which is preliminary data.</text>
</comment>
<feature type="domain" description="Alpha fucosidase A-like C-terminal" evidence="2">
    <location>
        <begin position="48"/>
        <end position="141"/>
    </location>
</feature>
<dbReference type="PANTHER" id="PTHR31084:SF19">
    <property type="entry name" value="GLYCOSYL HYDROLASE FAMILY 95 N-TERMINAL DOMAIN-CONTAINING PROTEIN"/>
    <property type="match status" value="1"/>
</dbReference>
<evidence type="ECO:0000256" key="1">
    <source>
        <dbReference type="SAM" id="MobiDB-lite"/>
    </source>
</evidence>
<dbReference type="SUPFAM" id="SSF48208">
    <property type="entry name" value="Six-hairpin glycosidases"/>
    <property type="match status" value="1"/>
</dbReference>
<reference evidence="4 5" key="1">
    <citation type="submission" date="2017-01" db="EMBL/GenBank/DDBJ databases">
        <title>Complete Genome Sequence of Dolosigranulum pigrum isolated from a Patient with interstitial lung disease.</title>
        <authorList>
            <person name="Mukhopadhyay R."/>
            <person name="Joaquin J."/>
            <person name="Hogue R."/>
            <person name="Fitzgerald S."/>
            <person name="Jospin G."/>
            <person name="Eisen J.A."/>
            <person name="Chaturvedi V."/>
        </authorList>
    </citation>
    <scope>NUCLEOTIDE SEQUENCE [LARGE SCALE GENOMIC DNA]</scope>
    <source>
        <strain evidence="4 5">15S00348</strain>
    </source>
</reference>
<dbReference type="InterPro" id="IPR008928">
    <property type="entry name" value="6-hairpin_glycosidase_sf"/>
</dbReference>
<feature type="domain" description="Glycosyl hydrolase family 95 catalytic" evidence="3">
    <location>
        <begin position="2"/>
        <end position="46"/>
    </location>
</feature>
<dbReference type="EMBL" id="MUYF01000003">
    <property type="protein sequence ID" value="OOL81162.1"/>
    <property type="molecule type" value="Genomic_DNA"/>
</dbReference>
<dbReference type="PANTHER" id="PTHR31084">
    <property type="entry name" value="ALPHA-L-FUCOSIDASE 2"/>
    <property type="match status" value="1"/>
</dbReference>
<dbReference type="AlphaFoldDB" id="A0A1S8KNA0"/>
<protein>
    <submittedName>
        <fullName evidence="4">Uncharacterized protein</fullName>
    </submittedName>
</protein>
<evidence type="ECO:0000259" key="2">
    <source>
        <dbReference type="Pfam" id="PF21307"/>
    </source>
</evidence>
<gene>
    <name evidence="4" type="ORF">BWX42_04840</name>
</gene>
<dbReference type="GO" id="GO:0004560">
    <property type="term" value="F:alpha-L-fucosidase activity"/>
    <property type="evidence" value="ECO:0007669"/>
    <property type="project" value="TreeGrafter"/>
</dbReference>
<name>A0A1S8KNA0_9LACT</name>
<proteinExistence type="predicted"/>
<evidence type="ECO:0000259" key="3">
    <source>
        <dbReference type="Pfam" id="PF22124"/>
    </source>
</evidence>
<dbReference type="InterPro" id="IPR054363">
    <property type="entry name" value="GH95_cat"/>
</dbReference>
<dbReference type="Pfam" id="PF21307">
    <property type="entry name" value="Glyco_hydro_95_C"/>
    <property type="match status" value="1"/>
</dbReference>
<dbReference type="Proteomes" id="UP000190409">
    <property type="component" value="Unassembled WGS sequence"/>
</dbReference>